<keyword evidence="6 10" id="KW-1133">Transmembrane helix</keyword>
<evidence type="ECO:0000313" key="12">
    <source>
        <dbReference type="Proteomes" id="UP000245634"/>
    </source>
</evidence>
<keyword evidence="8 10" id="KW-0472">Membrane</keyword>
<dbReference type="AlphaFoldDB" id="A0A316D6I8"/>
<comment type="subunit">
    <text evidence="10">Homopentamer.</text>
</comment>
<evidence type="ECO:0000256" key="8">
    <source>
        <dbReference type="ARBA" id="ARBA00023136"/>
    </source>
</evidence>
<reference evidence="11 12" key="1">
    <citation type="submission" date="2018-05" db="EMBL/GenBank/DDBJ databases">
        <title>Genomic Encyclopedia of Type Strains, Phase IV (KMG-IV): sequencing the most valuable type-strain genomes for metagenomic binning, comparative biology and taxonomic classification.</title>
        <authorList>
            <person name="Goeker M."/>
        </authorList>
    </citation>
    <scope>NUCLEOTIDE SEQUENCE [LARGE SCALE GENOMIC DNA]</scope>
    <source>
        <strain evidence="11 12">DSM 18773</strain>
    </source>
</reference>
<keyword evidence="4 10" id="KW-1003">Cell membrane</keyword>
<comment type="subcellular location">
    <subcellularLocation>
        <location evidence="1 10">Cell membrane</location>
        <topology evidence="1 10">Multi-pass membrane protein</topology>
    </subcellularLocation>
</comment>
<dbReference type="Proteomes" id="UP000245634">
    <property type="component" value="Unassembled WGS sequence"/>
</dbReference>
<dbReference type="PROSITE" id="PS01327">
    <property type="entry name" value="MSCL"/>
    <property type="match status" value="1"/>
</dbReference>
<name>A0A316D6I8_9BACL</name>
<dbReference type="InterPro" id="IPR037673">
    <property type="entry name" value="MSC/AndL"/>
</dbReference>
<evidence type="ECO:0000256" key="5">
    <source>
        <dbReference type="ARBA" id="ARBA00022692"/>
    </source>
</evidence>
<evidence type="ECO:0000256" key="10">
    <source>
        <dbReference type="HAMAP-Rule" id="MF_00115"/>
    </source>
</evidence>
<evidence type="ECO:0000256" key="6">
    <source>
        <dbReference type="ARBA" id="ARBA00022989"/>
    </source>
</evidence>
<gene>
    <name evidence="10" type="primary">mscL</name>
    <name evidence="11" type="ORF">C7459_115104</name>
</gene>
<feature type="transmembrane region" description="Helical" evidence="10">
    <location>
        <begin position="87"/>
        <end position="105"/>
    </location>
</feature>
<comment type="function">
    <text evidence="10">Channel that opens in response to stretch forces in the membrane lipid bilayer. May participate in the regulation of osmotic pressure changes within the cell.</text>
</comment>
<dbReference type="Pfam" id="PF01741">
    <property type="entry name" value="MscL"/>
    <property type="match status" value="1"/>
</dbReference>
<evidence type="ECO:0000256" key="9">
    <source>
        <dbReference type="ARBA" id="ARBA00023303"/>
    </source>
</evidence>
<dbReference type="NCBIfam" id="NF010557">
    <property type="entry name" value="PRK13952.1"/>
    <property type="match status" value="1"/>
</dbReference>
<dbReference type="EMBL" id="QGGL01000015">
    <property type="protein sequence ID" value="PWK08451.1"/>
    <property type="molecule type" value="Genomic_DNA"/>
</dbReference>
<comment type="caution">
    <text evidence="10">Lacks conserved residue(s) required for the propagation of feature annotation.</text>
</comment>
<keyword evidence="12" id="KW-1185">Reference proteome</keyword>
<evidence type="ECO:0000256" key="2">
    <source>
        <dbReference type="ARBA" id="ARBA00007254"/>
    </source>
</evidence>
<evidence type="ECO:0000256" key="3">
    <source>
        <dbReference type="ARBA" id="ARBA00022448"/>
    </source>
</evidence>
<comment type="caution">
    <text evidence="11">The sequence shown here is derived from an EMBL/GenBank/DDBJ whole genome shotgun (WGS) entry which is preliminary data.</text>
</comment>
<evidence type="ECO:0000256" key="7">
    <source>
        <dbReference type="ARBA" id="ARBA00023065"/>
    </source>
</evidence>
<evidence type="ECO:0000256" key="1">
    <source>
        <dbReference type="ARBA" id="ARBA00004651"/>
    </source>
</evidence>
<comment type="similarity">
    <text evidence="2 10">Belongs to the MscL family.</text>
</comment>
<keyword evidence="3 10" id="KW-0813">Transport</keyword>
<dbReference type="PANTHER" id="PTHR30266">
    <property type="entry name" value="MECHANOSENSITIVE CHANNEL MSCL"/>
    <property type="match status" value="1"/>
</dbReference>
<evidence type="ECO:0000313" key="11">
    <source>
        <dbReference type="EMBL" id="PWK08451.1"/>
    </source>
</evidence>
<evidence type="ECO:0000256" key="4">
    <source>
        <dbReference type="ARBA" id="ARBA00022475"/>
    </source>
</evidence>
<dbReference type="GO" id="GO:0005886">
    <property type="term" value="C:plasma membrane"/>
    <property type="evidence" value="ECO:0007669"/>
    <property type="project" value="UniProtKB-SubCell"/>
</dbReference>
<dbReference type="PRINTS" id="PR01264">
    <property type="entry name" value="MECHCHANNEL"/>
</dbReference>
<proteinExistence type="inferred from homology"/>
<sequence length="150" mass="16685">MFRPMLKEFKEFALRGNIIDLAIGVIIGGAFQKIVTSVVNDIIMPPIGMLVGKVDFSDLFIALDRGHYASLAEAKQAGAPTINYGMFLNNVLDFLIVAFVIFLVVRQINRFKRKEDKPVTTKVCQYCHSTIPLKATRCGHCTSELDVHPA</sequence>
<dbReference type="InterPro" id="IPR001185">
    <property type="entry name" value="MS_channel"/>
</dbReference>
<accession>A0A316D6I8</accession>
<dbReference type="NCBIfam" id="TIGR00220">
    <property type="entry name" value="mscL"/>
    <property type="match status" value="1"/>
</dbReference>
<protein>
    <recommendedName>
        <fullName evidence="10">Large-conductance mechanosensitive channel</fullName>
    </recommendedName>
</protein>
<dbReference type="PANTHER" id="PTHR30266:SF2">
    <property type="entry name" value="LARGE-CONDUCTANCE MECHANOSENSITIVE CHANNEL"/>
    <property type="match status" value="1"/>
</dbReference>
<organism evidence="11 12">
    <name type="scientific">Tumebacillus permanentifrigoris</name>
    <dbReference type="NCBI Taxonomy" id="378543"/>
    <lineage>
        <taxon>Bacteria</taxon>
        <taxon>Bacillati</taxon>
        <taxon>Bacillota</taxon>
        <taxon>Bacilli</taxon>
        <taxon>Bacillales</taxon>
        <taxon>Alicyclobacillaceae</taxon>
        <taxon>Tumebacillus</taxon>
    </lineage>
</organism>
<keyword evidence="7 10" id="KW-0406">Ion transport</keyword>
<dbReference type="Gene3D" id="1.10.1200.120">
    <property type="entry name" value="Large-conductance mechanosensitive channel, MscL, domain 1"/>
    <property type="match status" value="1"/>
</dbReference>
<dbReference type="InterPro" id="IPR019823">
    <property type="entry name" value="Mechanosensitive_channel_CS"/>
</dbReference>
<dbReference type="InterPro" id="IPR036019">
    <property type="entry name" value="MscL_channel"/>
</dbReference>
<dbReference type="GO" id="GO:0008381">
    <property type="term" value="F:mechanosensitive monoatomic ion channel activity"/>
    <property type="evidence" value="ECO:0007669"/>
    <property type="project" value="UniProtKB-UniRule"/>
</dbReference>
<keyword evidence="5 10" id="KW-0812">Transmembrane</keyword>
<dbReference type="SUPFAM" id="SSF81330">
    <property type="entry name" value="Gated mechanosensitive channel"/>
    <property type="match status" value="1"/>
</dbReference>
<dbReference type="NCBIfam" id="NF001843">
    <property type="entry name" value="PRK00567.1-4"/>
    <property type="match status" value="1"/>
</dbReference>
<dbReference type="HAMAP" id="MF_00115">
    <property type="entry name" value="MscL"/>
    <property type="match status" value="1"/>
</dbReference>
<keyword evidence="9 10" id="KW-0407">Ion channel</keyword>